<accession>A0A6M2BLI0</accession>
<proteinExistence type="predicted"/>
<dbReference type="AlphaFoldDB" id="A0A6M2BLI0"/>
<organism evidence="1 2">
    <name type="scientific">Solimonas terrae</name>
    <dbReference type="NCBI Taxonomy" id="1396819"/>
    <lineage>
        <taxon>Bacteria</taxon>
        <taxon>Pseudomonadati</taxon>
        <taxon>Pseudomonadota</taxon>
        <taxon>Gammaproteobacteria</taxon>
        <taxon>Nevskiales</taxon>
        <taxon>Nevskiaceae</taxon>
        <taxon>Solimonas</taxon>
    </lineage>
</organism>
<evidence type="ECO:0000313" key="2">
    <source>
        <dbReference type="Proteomes" id="UP000472676"/>
    </source>
</evidence>
<protein>
    <recommendedName>
        <fullName evidence="3">SCP2 domain-containing protein</fullName>
    </recommendedName>
</protein>
<dbReference type="EMBL" id="JAAMOW010000001">
    <property type="protein sequence ID" value="NGY03284.1"/>
    <property type="molecule type" value="Genomic_DNA"/>
</dbReference>
<reference evidence="1 2" key="1">
    <citation type="journal article" date="2014" name="Int. J. Syst. Evol. Microbiol.">
        <title>Solimonas terrae sp. nov., isolated from soil.</title>
        <authorList>
            <person name="Kim S.J."/>
            <person name="Moon J.Y."/>
            <person name="Weon H.Y."/>
            <person name="Ahn J.H."/>
            <person name="Chen W.M."/>
            <person name="Kwon S.W."/>
        </authorList>
    </citation>
    <scope>NUCLEOTIDE SEQUENCE [LARGE SCALE GENOMIC DNA]</scope>
    <source>
        <strain evidence="1 2">KIS83-12</strain>
    </source>
</reference>
<dbReference type="Proteomes" id="UP000472676">
    <property type="component" value="Unassembled WGS sequence"/>
</dbReference>
<dbReference type="RefSeq" id="WP_166250706.1">
    <property type="nucleotide sequence ID" value="NZ_JAAMOW010000001.1"/>
</dbReference>
<evidence type="ECO:0008006" key="3">
    <source>
        <dbReference type="Google" id="ProtNLM"/>
    </source>
</evidence>
<keyword evidence="2" id="KW-1185">Reference proteome</keyword>
<evidence type="ECO:0000313" key="1">
    <source>
        <dbReference type="EMBL" id="NGY03284.1"/>
    </source>
</evidence>
<comment type="caution">
    <text evidence="1">The sequence shown here is derived from an EMBL/GenBank/DDBJ whole genome shotgun (WGS) entry which is preliminary data.</text>
</comment>
<sequence>MTAPLFMSQQHVDIMNRILAADADSKAECAQLARSYWMVYELNDGGRTVWWSVEFNPNRGVRFSLQEPDTDAPDLLYRGDYRAVVKATQRAKQGGDGEEPVTTHGDPGVMAVIGPAFAAAGRAATIASEFPEF</sequence>
<name>A0A6M2BLI0_9GAMM</name>
<gene>
    <name evidence="1" type="ORF">G7Y85_00750</name>
</gene>